<dbReference type="GO" id="GO:0061630">
    <property type="term" value="F:ubiquitin protein ligase activity"/>
    <property type="evidence" value="ECO:0007669"/>
    <property type="project" value="UniProtKB-EC"/>
</dbReference>
<dbReference type="EMBL" id="WJXA01000001">
    <property type="protein sequence ID" value="KAF7154639.1"/>
    <property type="molecule type" value="Genomic_DNA"/>
</dbReference>
<keyword evidence="10" id="KW-1133">Transmembrane helix</keyword>
<sequence>MAGQLPGVECARRRRFHQSGVGTDLPSAAALGMTRRSIFCLYTTNYQDSHLSSSSSSSLKRNNNHAYQEEKLGGVAGEAKDRLDERLRGAQWKPETKRNTRSQQSMRSTIERRTVESWDLQIEVFGAKKITGSKRFNWAKLGWKATDQVECAVCLEIFKNGEPLVNLPCAHKFHSRCLVPWLETNAHCPCCRMAILN</sequence>
<keyword evidence="11" id="KW-0472">Membrane</keyword>
<keyword evidence="5" id="KW-0812">Transmembrane</keyword>
<evidence type="ECO:0000256" key="11">
    <source>
        <dbReference type="ARBA" id="ARBA00023136"/>
    </source>
</evidence>
<dbReference type="PROSITE" id="PS50089">
    <property type="entry name" value="ZF_RING_2"/>
    <property type="match status" value="1"/>
</dbReference>
<keyword evidence="9" id="KW-0862">Zinc</keyword>
<dbReference type="CDD" id="cd16454">
    <property type="entry name" value="RING-H2_PA-TM-RING"/>
    <property type="match status" value="1"/>
</dbReference>
<evidence type="ECO:0000256" key="5">
    <source>
        <dbReference type="ARBA" id="ARBA00022692"/>
    </source>
</evidence>
<reference evidence="15" key="1">
    <citation type="submission" date="2019-11" db="EMBL/GenBank/DDBJ databases">
        <authorList>
            <person name="Liu Y."/>
            <person name="Hou J."/>
            <person name="Li T.-Q."/>
            <person name="Guan C.-H."/>
            <person name="Wu X."/>
            <person name="Wu H.-Z."/>
            <person name="Ling F."/>
            <person name="Zhang R."/>
            <person name="Shi X.-G."/>
            <person name="Ren J.-P."/>
            <person name="Chen E.-F."/>
            <person name="Sun J.-M."/>
        </authorList>
    </citation>
    <scope>NUCLEOTIDE SEQUENCE</scope>
    <source>
        <strain evidence="15">Adult_tree_wgs_1</strain>
        <tissue evidence="15">Leaves</tissue>
    </source>
</reference>
<evidence type="ECO:0000256" key="8">
    <source>
        <dbReference type="ARBA" id="ARBA00022786"/>
    </source>
</evidence>
<keyword evidence="16" id="KW-1185">Reference proteome</keyword>
<evidence type="ECO:0000256" key="6">
    <source>
        <dbReference type="ARBA" id="ARBA00022723"/>
    </source>
</evidence>
<keyword evidence="8" id="KW-0833">Ubl conjugation pathway</keyword>
<dbReference type="Proteomes" id="UP000626092">
    <property type="component" value="Unassembled WGS sequence"/>
</dbReference>
<dbReference type="InterPro" id="IPR001841">
    <property type="entry name" value="Znf_RING"/>
</dbReference>
<evidence type="ECO:0000256" key="1">
    <source>
        <dbReference type="ARBA" id="ARBA00000900"/>
    </source>
</evidence>
<dbReference type="GO" id="GO:0008270">
    <property type="term" value="F:zinc ion binding"/>
    <property type="evidence" value="ECO:0007669"/>
    <property type="project" value="UniProtKB-KW"/>
</dbReference>
<evidence type="ECO:0000256" key="13">
    <source>
        <dbReference type="SAM" id="MobiDB-lite"/>
    </source>
</evidence>
<evidence type="ECO:0000259" key="14">
    <source>
        <dbReference type="PROSITE" id="PS50089"/>
    </source>
</evidence>
<dbReference type="OrthoDB" id="8062037at2759"/>
<keyword evidence="7 12" id="KW-0863">Zinc-finger</keyword>
<evidence type="ECO:0000256" key="3">
    <source>
        <dbReference type="ARBA" id="ARBA00012483"/>
    </source>
</evidence>
<feature type="region of interest" description="Disordered" evidence="13">
    <location>
        <begin position="50"/>
        <end position="110"/>
    </location>
</feature>
<dbReference type="FunFam" id="3.30.40.10:FF:000611">
    <property type="entry name" value="Zinc finger family protein"/>
    <property type="match status" value="1"/>
</dbReference>
<feature type="domain" description="RING-type" evidence="14">
    <location>
        <begin position="151"/>
        <end position="192"/>
    </location>
</feature>
<keyword evidence="4" id="KW-0808">Transferase</keyword>
<keyword evidence="6" id="KW-0479">Metal-binding</keyword>
<dbReference type="SUPFAM" id="SSF57850">
    <property type="entry name" value="RING/U-box"/>
    <property type="match status" value="1"/>
</dbReference>
<dbReference type="InterPro" id="IPR013083">
    <property type="entry name" value="Znf_RING/FYVE/PHD"/>
</dbReference>
<dbReference type="Pfam" id="PF13639">
    <property type="entry name" value="zf-RING_2"/>
    <property type="match status" value="1"/>
</dbReference>
<dbReference type="PANTHER" id="PTHR45977">
    <property type="entry name" value="TARGET OF ERK KINASE MPK-1"/>
    <property type="match status" value="1"/>
</dbReference>
<evidence type="ECO:0000313" key="16">
    <source>
        <dbReference type="Proteomes" id="UP000626092"/>
    </source>
</evidence>
<comment type="catalytic activity">
    <reaction evidence="1">
        <text>S-ubiquitinyl-[E2 ubiquitin-conjugating enzyme]-L-cysteine + [acceptor protein]-L-lysine = [E2 ubiquitin-conjugating enzyme]-L-cysteine + N(6)-ubiquitinyl-[acceptor protein]-L-lysine.</text>
        <dbReference type="EC" id="2.3.2.27"/>
    </reaction>
</comment>
<dbReference type="AlphaFoldDB" id="A0A834HI71"/>
<dbReference type="Gene3D" id="3.30.40.10">
    <property type="entry name" value="Zinc/RING finger domain, C3HC4 (zinc finger)"/>
    <property type="match status" value="1"/>
</dbReference>
<evidence type="ECO:0000256" key="10">
    <source>
        <dbReference type="ARBA" id="ARBA00022989"/>
    </source>
</evidence>
<protein>
    <recommendedName>
        <fullName evidence="3">RING-type E3 ubiquitin transferase</fullName>
        <ecNumber evidence="3">2.3.2.27</ecNumber>
    </recommendedName>
</protein>
<organism evidence="15 16">
    <name type="scientific">Rhododendron simsii</name>
    <name type="common">Sims's rhododendron</name>
    <dbReference type="NCBI Taxonomy" id="118357"/>
    <lineage>
        <taxon>Eukaryota</taxon>
        <taxon>Viridiplantae</taxon>
        <taxon>Streptophyta</taxon>
        <taxon>Embryophyta</taxon>
        <taxon>Tracheophyta</taxon>
        <taxon>Spermatophyta</taxon>
        <taxon>Magnoliopsida</taxon>
        <taxon>eudicotyledons</taxon>
        <taxon>Gunneridae</taxon>
        <taxon>Pentapetalae</taxon>
        <taxon>asterids</taxon>
        <taxon>Ericales</taxon>
        <taxon>Ericaceae</taxon>
        <taxon>Ericoideae</taxon>
        <taxon>Rhodoreae</taxon>
        <taxon>Rhododendron</taxon>
    </lineage>
</organism>
<dbReference type="EC" id="2.3.2.27" evidence="3"/>
<feature type="compositionally biased region" description="Basic and acidic residues" evidence="13">
    <location>
        <begin position="67"/>
        <end position="98"/>
    </location>
</feature>
<dbReference type="PANTHER" id="PTHR45977:SF4">
    <property type="entry name" value="RING-TYPE DOMAIN-CONTAINING PROTEIN"/>
    <property type="match status" value="1"/>
</dbReference>
<name>A0A834HI71_RHOSS</name>
<proteinExistence type="predicted"/>
<evidence type="ECO:0000256" key="2">
    <source>
        <dbReference type="ARBA" id="ARBA00004141"/>
    </source>
</evidence>
<comment type="subcellular location">
    <subcellularLocation>
        <location evidence="2">Membrane</location>
        <topology evidence="2">Multi-pass membrane protein</topology>
    </subcellularLocation>
</comment>
<accession>A0A834HI71</accession>
<evidence type="ECO:0000256" key="4">
    <source>
        <dbReference type="ARBA" id="ARBA00022679"/>
    </source>
</evidence>
<dbReference type="SMART" id="SM00184">
    <property type="entry name" value="RING"/>
    <property type="match status" value="1"/>
</dbReference>
<dbReference type="GO" id="GO:0016020">
    <property type="term" value="C:membrane"/>
    <property type="evidence" value="ECO:0007669"/>
    <property type="project" value="UniProtKB-SubCell"/>
</dbReference>
<dbReference type="GO" id="GO:0016567">
    <property type="term" value="P:protein ubiquitination"/>
    <property type="evidence" value="ECO:0007669"/>
    <property type="project" value="TreeGrafter"/>
</dbReference>
<evidence type="ECO:0000256" key="12">
    <source>
        <dbReference type="PROSITE-ProRule" id="PRU00175"/>
    </source>
</evidence>
<comment type="caution">
    <text evidence="15">The sequence shown here is derived from an EMBL/GenBank/DDBJ whole genome shotgun (WGS) entry which is preliminary data.</text>
</comment>
<dbReference type="GO" id="GO:0006511">
    <property type="term" value="P:ubiquitin-dependent protein catabolic process"/>
    <property type="evidence" value="ECO:0007669"/>
    <property type="project" value="TreeGrafter"/>
</dbReference>
<evidence type="ECO:0000256" key="7">
    <source>
        <dbReference type="ARBA" id="ARBA00022771"/>
    </source>
</evidence>
<gene>
    <name evidence="15" type="ORF">RHSIM_Rhsim01G0052400</name>
</gene>
<evidence type="ECO:0000313" key="15">
    <source>
        <dbReference type="EMBL" id="KAF7154639.1"/>
    </source>
</evidence>
<evidence type="ECO:0000256" key="9">
    <source>
        <dbReference type="ARBA" id="ARBA00022833"/>
    </source>
</evidence>